<dbReference type="GO" id="GO:0016226">
    <property type="term" value="P:iron-sulfur cluster assembly"/>
    <property type="evidence" value="ECO:0007669"/>
    <property type="project" value="InterPro"/>
</dbReference>
<reference evidence="2 3" key="2">
    <citation type="submission" date="2018-03" db="EMBL/GenBank/DDBJ databases">
        <title>The ancient ancestry and fast evolution of plastids.</title>
        <authorList>
            <person name="Moore K.R."/>
            <person name="Magnabosco C."/>
            <person name="Momper L."/>
            <person name="Gold D.A."/>
            <person name="Bosak T."/>
            <person name="Fournier G.P."/>
        </authorList>
    </citation>
    <scope>NUCLEOTIDE SEQUENCE [LARGE SCALE GENOMIC DNA]</scope>
    <source>
        <strain evidence="2 3">CCAP 1448/3</strain>
    </source>
</reference>
<dbReference type="InterPro" id="IPR017870">
    <property type="entry name" value="FeS_cluster_insertion_CS"/>
</dbReference>
<sequence>MIQLSQIAIKEIKRLHSKPRNSGQNLRLGVKPGGCGDFLYVLSFDSILNPDDITYESDGITVAVDSQSLNYIDGLTLDYSEDLMGGNFRFHNPNAASSCGCGISFVVNQ</sequence>
<comment type="caution">
    <text evidence="2">The sequence shown here is derived from an EMBL/GenBank/DDBJ whole genome shotgun (WGS) entry which is preliminary data.</text>
</comment>
<feature type="domain" description="Core" evidence="1">
    <location>
        <begin position="2"/>
        <end position="102"/>
    </location>
</feature>
<dbReference type="InterPro" id="IPR035903">
    <property type="entry name" value="HesB-like_dom_sf"/>
</dbReference>
<dbReference type="Proteomes" id="UP000238762">
    <property type="component" value="Unassembled WGS sequence"/>
</dbReference>
<dbReference type="Pfam" id="PF01521">
    <property type="entry name" value="Fe-S_biosyn"/>
    <property type="match status" value="1"/>
</dbReference>
<dbReference type="PANTHER" id="PTHR43011:SF1">
    <property type="entry name" value="IRON-SULFUR CLUSTER ASSEMBLY 2 HOMOLOG, MITOCHONDRIAL"/>
    <property type="match status" value="1"/>
</dbReference>
<proteinExistence type="predicted"/>
<evidence type="ECO:0000313" key="2">
    <source>
        <dbReference type="EMBL" id="PSB01049.1"/>
    </source>
</evidence>
<evidence type="ECO:0000259" key="1">
    <source>
        <dbReference type="Pfam" id="PF01521"/>
    </source>
</evidence>
<accession>A0A2T1BYF9</accession>
<gene>
    <name evidence="2" type="ORF">C7B64_20330</name>
</gene>
<dbReference type="GO" id="GO:0051537">
    <property type="term" value="F:2 iron, 2 sulfur cluster binding"/>
    <property type="evidence" value="ECO:0007669"/>
    <property type="project" value="TreeGrafter"/>
</dbReference>
<dbReference type="InterPro" id="IPR000361">
    <property type="entry name" value="ATAP_core_dom"/>
</dbReference>
<protein>
    <submittedName>
        <fullName evidence="2">Iron-sulfur cluster assembly accessory protein</fullName>
    </submittedName>
</protein>
<dbReference type="SUPFAM" id="SSF89360">
    <property type="entry name" value="HesB-like domain"/>
    <property type="match status" value="1"/>
</dbReference>
<name>A0A2T1BYF9_9CYAN</name>
<dbReference type="PROSITE" id="PS01152">
    <property type="entry name" value="HESB"/>
    <property type="match status" value="1"/>
</dbReference>
<dbReference type="NCBIfam" id="TIGR00049">
    <property type="entry name" value="iron-sulfur cluster assembly accessory protein"/>
    <property type="match status" value="1"/>
</dbReference>
<dbReference type="RefSeq" id="WP_106290795.1">
    <property type="nucleotide sequence ID" value="NZ_CAWNTC010000169.1"/>
</dbReference>
<dbReference type="Gene3D" id="2.60.300.12">
    <property type="entry name" value="HesB-like domain"/>
    <property type="match status" value="1"/>
</dbReference>
<keyword evidence="3" id="KW-1185">Reference proteome</keyword>
<dbReference type="AlphaFoldDB" id="A0A2T1BYF9"/>
<dbReference type="OrthoDB" id="9801228at2"/>
<dbReference type="InterPro" id="IPR016092">
    <property type="entry name" value="ATAP"/>
</dbReference>
<dbReference type="GO" id="GO:0005506">
    <property type="term" value="F:iron ion binding"/>
    <property type="evidence" value="ECO:0007669"/>
    <property type="project" value="TreeGrafter"/>
</dbReference>
<organism evidence="2 3">
    <name type="scientific">Merismopedia glauca CCAP 1448/3</name>
    <dbReference type="NCBI Taxonomy" id="1296344"/>
    <lineage>
        <taxon>Bacteria</taxon>
        <taxon>Bacillati</taxon>
        <taxon>Cyanobacteriota</taxon>
        <taxon>Cyanophyceae</taxon>
        <taxon>Synechococcales</taxon>
        <taxon>Merismopediaceae</taxon>
        <taxon>Merismopedia</taxon>
    </lineage>
</organism>
<dbReference type="PANTHER" id="PTHR43011">
    <property type="entry name" value="IRON-SULFUR CLUSTER ASSEMBLY 2 HOMOLOG, MITOCHONDRIAL"/>
    <property type="match status" value="1"/>
</dbReference>
<evidence type="ECO:0000313" key="3">
    <source>
        <dbReference type="Proteomes" id="UP000238762"/>
    </source>
</evidence>
<dbReference type="EMBL" id="PVWJ01000135">
    <property type="protein sequence ID" value="PSB01049.1"/>
    <property type="molecule type" value="Genomic_DNA"/>
</dbReference>
<dbReference type="GO" id="GO:0051539">
    <property type="term" value="F:4 iron, 4 sulfur cluster binding"/>
    <property type="evidence" value="ECO:0007669"/>
    <property type="project" value="TreeGrafter"/>
</dbReference>
<reference evidence="2 3" key="1">
    <citation type="submission" date="2018-02" db="EMBL/GenBank/DDBJ databases">
        <authorList>
            <person name="Cohen D.B."/>
            <person name="Kent A.D."/>
        </authorList>
    </citation>
    <scope>NUCLEOTIDE SEQUENCE [LARGE SCALE GENOMIC DNA]</scope>
    <source>
        <strain evidence="2 3">CCAP 1448/3</strain>
    </source>
</reference>